<gene>
    <name evidence="3" type="ORF">SBRCBS47491_003043</name>
</gene>
<dbReference type="EMBL" id="CAWUHC010000019">
    <property type="protein sequence ID" value="CAK7217086.1"/>
    <property type="molecule type" value="Genomic_DNA"/>
</dbReference>
<feature type="coiled-coil region" evidence="1">
    <location>
        <begin position="273"/>
        <end position="300"/>
    </location>
</feature>
<name>A0ABP0BD13_9PEZI</name>
<dbReference type="Proteomes" id="UP001642406">
    <property type="component" value="Unassembled WGS sequence"/>
</dbReference>
<keyword evidence="4" id="KW-1185">Reference proteome</keyword>
<feature type="region of interest" description="Disordered" evidence="2">
    <location>
        <begin position="304"/>
        <end position="340"/>
    </location>
</feature>
<protein>
    <submittedName>
        <fullName evidence="3">Uncharacterized protein</fullName>
    </submittedName>
</protein>
<keyword evidence="1" id="KW-0175">Coiled coil</keyword>
<feature type="region of interest" description="Disordered" evidence="2">
    <location>
        <begin position="1"/>
        <end position="20"/>
    </location>
</feature>
<feature type="compositionally biased region" description="Pro residues" evidence="2">
    <location>
        <begin position="1"/>
        <end position="12"/>
    </location>
</feature>
<reference evidence="3 4" key="1">
    <citation type="submission" date="2024-01" db="EMBL/GenBank/DDBJ databases">
        <authorList>
            <person name="Allen C."/>
            <person name="Tagirdzhanova G."/>
        </authorList>
    </citation>
    <scope>NUCLEOTIDE SEQUENCE [LARGE SCALE GENOMIC DNA]</scope>
</reference>
<accession>A0ABP0BD13</accession>
<comment type="caution">
    <text evidence="3">The sequence shown here is derived from an EMBL/GenBank/DDBJ whole genome shotgun (WGS) entry which is preliminary data.</text>
</comment>
<sequence length="340" mass="37359">MSNTPLPLPEPDLPANNGNQANQAVIDLPNMAGFFSGSNGDVPANASNHAFVSSFMTPMRPEMLCELLGNMHRPPPPFTKGMRDLQARGKDPFEYTRKGDAYFEERIKGLRKLKKSDILLAGRPGAIDDAVAANQSQNPSHILLQNQILLQDNQQTPAIPQVPQIPQVSQVPQAPPGPVQHGNTFSFPYSNTRASDYANVTARSQSPPPERVEDPPLDRFENLERRRQAALVLDSPELLMMYAQSMNDSIPSVRMKFMRELCGFDSETLASPATIAEKQAEAAQEEAEREEAAFQEALLRLPSVGHSRGYPSVGPSSKIRRRPAIATSLGQLSRGKPKRC</sequence>
<proteinExistence type="predicted"/>
<evidence type="ECO:0000313" key="3">
    <source>
        <dbReference type="EMBL" id="CAK7217086.1"/>
    </source>
</evidence>
<evidence type="ECO:0000313" key="4">
    <source>
        <dbReference type="Proteomes" id="UP001642406"/>
    </source>
</evidence>
<evidence type="ECO:0000256" key="1">
    <source>
        <dbReference type="SAM" id="Coils"/>
    </source>
</evidence>
<organism evidence="3 4">
    <name type="scientific">Sporothrix bragantina</name>
    <dbReference type="NCBI Taxonomy" id="671064"/>
    <lineage>
        <taxon>Eukaryota</taxon>
        <taxon>Fungi</taxon>
        <taxon>Dikarya</taxon>
        <taxon>Ascomycota</taxon>
        <taxon>Pezizomycotina</taxon>
        <taxon>Sordariomycetes</taxon>
        <taxon>Sordariomycetidae</taxon>
        <taxon>Ophiostomatales</taxon>
        <taxon>Ophiostomataceae</taxon>
        <taxon>Sporothrix</taxon>
    </lineage>
</organism>
<evidence type="ECO:0000256" key="2">
    <source>
        <dbReference type="SAM" id="MobiDB-lite"/>
    </source>
</evidence>